<feature type="domain" description="Septum formation-related" evidence="2">
    <location>
        <begin position="49"/>
        <end position="278"/>
    </location>
</feature>
<dbReference type="RefSeq" id="WP_259855967.1">
    <property type="nucleotide sequence ID" value="NZ_BAAAST010000041.1"/>
</dbReference>
<dbReference type="Proteomes" id="UP001059617">
    <property type="component" value="Chromosome"/>
</dbReference>
<reference evidence="3" key="1">
    <citation type="submission" date="2021-04" db="EMBL/GenBank/DDBJ databases">
        <authorList>
            <person name="Hartkoorn R.C."/>
            <person name="Beaudoing E."/>
            <person name="Hot D."/>
        </authorList>
    </citation>
    <scope>NUCLEOTIDE SEQUENCE</scope>
    <source>
        <strain evidence="3">NRRL B-16292</strain>
    </source>
</reference>
<evidence type="ECO:0000313" key="3">
    <source>
        <dbReference type="EMBL" id="UWP78662.1"/>
    </source>
</evidence>
<name>A0ABY5VM15_9ACTN</name>
<keyword evidence="1" id="KW-0732">Signal</keyword>
<feature type="signal peptide" evidence="1">
    <location>
        <begin position="1"/>
        <end position="22"/>
    </location>
</feature>
<evidence type="ECO:0000313" key="4">
    <source>
        <dbReference type="Proteomes" id="UP001059617"/>
    </source>
</evidence>
<dbReference type="InterPro" id="IPR026004">
    <property type="entry name" value="Septum_form"/>
</dbReference>
<sequence>MVKRFALVTAALAAVLVTGACAAPDGADRDLVDDWVMLGEAKVPEPVGGDCWTTDLAQLDAVLASPSRVVQMPCDFQHAFETVHVGHFTGNLADGSTPPALEEMTAAYTECDDAAKSYLGAAWQAGRTHLLIVPPTKAQWAGGARFFRCDVGALRTEAGYLEPRKTTLKDSLKAGGELLLGCGTQVGVNADTWDDITPTACTAPHDVEFVGAVESKAQTYPADDKSYESAFADRCEQALLNYTGMTPSHFGKQRSLYFGYWMTAGQQEWKAGNRTARCYAMLDKKKISRSLKGAGNISI</sequence>
<dbReference type="EMBL" id="CP073720">
    <property type="protein sequence ID" value="UWP78662.1"/>
    <property type="molecule type" value="Genomic_DNA"/>
</dbReference>
<evidence type="ECO:0000256" key="1">
    <source>
        <dbReference type="SAM" id="SignalP"/>
    </source>
</evidence>
<keyword evidence="4" id="KW-1185">Reference proteome</keyword>
<reference evidence="3" key="2">
    <citation type="submission" date="2022-09" db="EMBL/GenBank/DDBJ databases">
        <title>Biosynthetic gene clusters of Dactylosporangioum fulvum.</title>
        <authorList>
            <person name="Caradec T."/>
        </authorList>
    </citation>
    <scope>NUCLEOTIDE SEQUENCE</scope>
    <source>
        <strain evidence="3">NRRL B-16292</strain>
    </source>
</reference>
<feature type="chain" id="PRO_5045228866" evidence="1">
    <location>
        <begin position="23"/>
        <end position="299"/>
    </location>
</feature>
<proteinExistence type="predicted"/>
<dbReference type="PROSITE" id="PS51257">
    <property type="entry name" value="PROKAR_LIPOPROTEIN"/>
    <property type="match status" value="1"/>
</dbReference>
<dbReference type="Pfam" id="PF13845">
    <property type="entry name" value="Septum_form"/>
    <property type="match status" value="1"/>
</dbReference>
<evidence type="ECO:0000259" key="2">
    <source>
        <dbReference type="Pfam" id="PF13845"/>
    </source>
</evidence>
<protein>
    <submittedName>
        <fullName evidence="3">Septum formation family protein</fullName>
    </submittedName>
</protein>
<gene>
    <name evidence="3" type="ORF">Dfulv_26150</name>
</gene>
<accession>A0ABY5VM15</accession>
<organism evidence="3 4">
    <name type="scientific">Dactylosporangium fulvum</name>
    <dbReference type="NCBI Taxonomy" id="53359"/>
    <lineage>
        <taxon>Bacteria</taxon>
        <taxon>Bacillati</taxon>
        <taxon>Actinomycetota</taxon>
        <taxon>Actinomycetes</taxon>
        <taxon>Micromonosporales</taxon>
        <taxon>Micromonosporaceae</taxon>
        <taxon>Dactylosporangium</taxon>
    </lineage>
</organism>